<proteinExistence type="predicted"/>
<name>A0A1N6UT28_9SPIO</name>
<dbReference type="EMBL" id="FTMS01000013">
    <property type="protein sequence ID" value="SIQ68788.1"/>
    <property type="molecule type" value="Genomic_DNA"/>
</dbReference>
<dbReference type="AlphaFoldDB" id="A0A1N6UT28"/>
<evidence type="ECO:0000313" key="1">
    <source>
        <dbReference type="EMBL" id="SIQ68788.1"/>
    </source>
</evidence>
<reference evidence="1 2" key="1">
    <citation type="submission" date="2017-01" db="EMBL/GenBank/DDBJ databases">
        <authorList>
            <person name="Mah S.A."/>
            <person name="Swanson W.J."/>
            <person name="Moy G.W."/>
            <person name="Vacquier V.D."/>
        </authorList>
    </citation>
    <scope>NUCLEOTIDE SEQUENCE [LARGE SCALE GENOMIC DNA]</scope>
    <source>
        <strain evidence="1 2">ASpG1</strain>
    </source>
</reference>
<dbReference type="Proteomes" id="UP000186400">
    <property type="component" value="Unassembled WGS sequence"/>
</dbReference>
<accession>A0A1N6UT28</accession>
<sequence length="49" mass="5626">MTREMLSHFNLSTPPFSKEIATDDLLTLPSMDIPLNRGCGRFVYLRDKP</sequence>
<gene>
    <name evidence="1" type="ORF">SAMN05920897_11310</name>
</gene>
<evidence type="ECO:0000313" key="2">
    <source>
        <dbReference type="Proteomes" id="UP000186400"/>
    </source>
</evidence>
<keyword evidence="2" id="KW-1185">Reference proteome</keyword>
<protein>
    <submittedName>
        <fullName evidence="1">Uncharacterized protein</fullName>
    </submittedName>
</protein>
<organism evidence="1 2">
    <name type="scientific">Alkalispirochaeta americana</name>
    <dbReference type="NCBI Taxonomy" id="159291"/>
    <lineage>
        <taxon>Bacteria</taxon>
        <taxon>Pseudomonadati</taxon>
        <taxon>Spirochaetota</taxon>
        <taxon>Spirochaetia</taxon>
        <taxon>Spirochaetales</taxon>
        <taxon>Spirochaetaceae</taxon>
        <taxon>Alkalispirochaeta</taxon>
    </lineage>
</organism>